<gene>
    <name evidence="1" type="primary">A08p009730.1_BraROA</name>
    <name evidence="1" type="ORF">IGI04_030220</name>
</gene>
<dbReference type="EMBL" id="JADBGQ010000007">
    <property type="protein sequence ID" value="KAG5388679.1"/>
    <property type="molecule type" value="Genomic_DNA"/>
</dbReference>
<feature type="non-terminal residue" evidence="1">
    <location>
        <position position="77"/>
    </location>
</feature>
<reference evidence="1 2" key="1">
    <citation type="submission" date="2021-03" db="EMBL/GenBank/DDBJ databases">
        <authorList>
            <person name="King G.J."/>
            <person name="Bancroft I."/>
            <person name="Baten A."/>
            <person name="Bloomfield J."/>
            <person name="Borpatragohain P."/>
            <person name="He Z."/>
            <person name="Irish N."/>
            <person name="Irwin J."/>
            <person name="Liu K."/>
            <person name="Mauleon R.P."/>
            <person name="Moore J."/>
            <person name="Morris R."/>
            <person name="Ostergaard L."/>
            <person name="Wang B."/>
            <person name="Wells R."/>
        </authorList>
    </citation>
    <scope>NUCLEOTIDE SEQUENCE [LARGE SCALE GENOMIC DNA]</scope>
    <source>
        <strain evidence="1">R-o-18</strain>
        <tissue evidence="1">Leaf</tissue>
    </source>
</reference>
<dbReference type="Proteomes" id="UP000823674">
    <property type="component" value="Chromosome A08"/>
</dbReference>
<evidence type="ECO:0000313" key="1">
    <source>
        <dbReference type="EMBL" id="KAG5388679.1"/>
    </source>
</evidence>
<comment type="caution">
    <text evidence="1">The sequence shown here is derived from an EMBL/GenBank/DDBJ whole genome shotgun (WGS) entry which is preliminary data.</text>
</comment>
<name>A0ABQ7LTE3_BRACM</name>
<accession>A0ABQ7LTE3</accession>
<keyword evidence="2" id="KW-1185">Reference proteome</keyword>
<evidence type="ECO:0000313" key="2">
    <source>
        <dbReference type="Proteomes" id="UP000823674"/>
    </source>
</evidence>
<organism evidence="1 2">
    <name type="scientific">Brassica rapa subsp. trilocularis</name>
    <dbReference type="NCBI Taxonomy" id="1813537"/>
    <lineage>
        <taxon>Eukaryota</taxon>
        <taxon>Viridiplantae</taxon>
        <taxon>Streptophyta</taxon>
        <taxon>Embryophyta</taxon>
        <taxon>Tracheophyta</taxon>
        <taxon>Spermatophyta</taxon>
        <taxon>Magnoliopsida</taxon>
        <taxon>eudicotyledons</taxon>
        <taxon>Gunneridae</taxon>
        <taxon>Pentapetalae</taxon>
        <taxon>rosids</taxon>
        <taxon>malvids</taxon>
        <taxon>Brassicales</taxon>
        <taxon>Brassicaceae</taxon>
        <taxon>Brassiceae</taxon>
        <taxon>Brassica</taxon>
    </lineage>
</organism>
<protein>
    <submittedName>
        <fullName evidence="1">Uncharacterized protein</fullName>
    </submittedName>
</protein>
<proteinExistence type="predicted"/>
<sequence length="77" mass="9139">MSAWRRLLSVRPDEFWVSRLAVDDLHGSLLINAETTYTEVIHHTTYTKVVHDFILRFRSNLYYLRRLLCKSSDGQIL</sequence>